<dbReference type="Gene3D" id="2.60.40.420">
    <property type="entry name" value="Cupredoxins - blue copper proteins"/>
    <property type="match status" value="3"/>
</dbReference>
<dbReference type="GO" id="GO:0005507">
    <property type="term" value="F:copper ion binding"/>
    <property type="evidence" value="ECO:0007669"/>
    <property type="project" value="InterPro"/>
</dbReference>
<dbReference type="InterPro" id="IPR045087">
    <property type="entry name" value="Cu-oxidase_fam"/>
</dbReference>
<dbReference type="Pfam" id="PF07731">
    <property type="entry name" value="Cu-oxidase_2"/>
    <property type="match status" value="1"/>
</dbReference>
<dbReference type="PANTHER" id="PTHR11709:SF394">
    <property type="entry name" value="FI03373P-RELATED"/>
    <property type="match status" value="1"/>
</dbReference>
<evidence type="ECO:0000256" key="3">
    <source>
        <dbReference type="ARBA" id="ARBA00023002"/>
    </source>
</evidence>
<name>A0A2J6RRT8_HYAVF</name>
<dbReference type="GO" id="GO:0016491">
    <property type="term" value="F:oxidoreductase activity"/>
    <property type="evidence" value="ECO:0007669"/>
    <property type="project" value="UniProtKB-KW"/>
</dbReference>
<keyword evidence="9" id="KW-1185">Reference proteome</keyword>
<evidence type="ECO:0000256" key="2">
    <source>
        <dbReference type="ARBA" id="ARBA00022723"/>
    </source>
</evidence>
<dbReference type="CDD" id="cd04206">
    <property type="entry name" value="CuRO_1_LCC_like"/>
    <property type="match status" value="1"/>
</dbReference>
<dbReference type="CDD" id="cd04205">
    <property type="entry name" value="CuRO_2_LCC_like"/>
    <property type="match status" value="1"/>
</dbReference>
<gene>
    <name evidence="8" type="ORF">L207DRAFT_486849</name>
</gene>
<evidence type="ECO:0000313" key="8">
    <source>
        <dbReference type="EMBL" id="PMD41239.1"/>
    </source>
</evidence>
<dbReference type="Proteomes" id="UP000235786">
    <property type="component" value="Unassembled WGS sequence"/>
</dbReference>
<feature type="domain" description="Plastocyanin-like" evidence="7">
    <location>
        <begin position="38"/>
        <end position="154"/>
    </location>
</feature>
<dbReference type="Pfam" id="PF07732">
    <property type="entry name" value="Cu-oxidase_3"/>
    <property type="match status" value="1"/>
</dbReference>
<dbReference type="InterPro" id="IPR011706">
    <property type="entry name" value="Cu-oxidase_C"/>
</dbReference>
<dbReference type="SUPFAM" id="SSF49503">
    <property type="entry name" value="Cupredoxins"/>
    <property type="match status" value="3"/>
</dbReference>
<dbReference type="PANTHER" id="PTHR11709">
    <property type="entry name" value="MULTI-COPPER OXIDASE"/>
    <property type="match status" value="1"/>
</dbReference>
<dbReference type="AlphaFoldDB" id="A0A2J6RRT8"/>
<accession>A0A2J6RRT8</accession>
<protein>
    <submittedName>
        <fullName evidence="8">Multicopper oxidase</fullName>
    </submittedName>
</protein>
<evidence type="ECO:0000259" key="5">
    <source>
        <dbReference type="Pfam" id="PF00394"/>
    </source>
</evidence>
<keyword evidence="4" id="KW-0186">Copper</keyword>
<evidence type="ECO:0000313" key="9">
    <source>
        <dbReference type="Proteomes" id="UP000235786"/>
    </source>
</evidence>
<dbReference type="InterPro" id="IPR008972">
    <property type="entry name" value="Cupredoxin"/>
</dbReference>
<proteinExistence type="inferred from homology"/>
<dbReference type="EMBL" id="KZ613944">
    <property type="protein sequence ID" value="PMD41239.1"/>
    <property type="molecule type" value="Genomic_DNA"/>
</dbReference>
<reference evidence="8 9" key="1">
    <citation type="submission" date="2016-04" db="EMBL/GenBank/DDBJ databases">
        <title>A degradative enzymes factory behind the ericoid mycorrhizal symbiosis.</title>
        <authorList>
            <consortium name="DOE Joint Genome Institute"/>
            <person name="Martino E."/>
            <person name="Morin E."/>
            <person name="Grelet G."/>
            <person name="Kuo A."/>
            <person name="Kohler A."/>
            <person name="Daghino S."/>
            <person name="Barry K."/>
            <person name="Choi C."/>
            <person name="Cichocki N."/>
            <person name="Clum A."/>
            <person name="Copeland A."/>
            <person name="Hainaut M."/>
            <person name="Haridas S."/>
            <person name="Labutti K."/>
            <person name="Lindquist E."/>
            <person name="Lipzen A."/>
            <person name="Khouja H.-R."/>
            <person name="Murat C."/>
            <person name="Ohm R."/>
            <person name="Olson A."/>
            <person name="Spatafora J."/>
            <person name="Veneault-Fourrey C."/>
            <person name="Henrissat B."/>
            <person name="Grigoriev I."/>
            <person name="Martin F."/>
            <person name="Perotto S."/>
        </authorList>
    </citation>
    <scope>NUCLEOTIDE SEQUENCE [LARGE SCALE GENOMIC DNA]</scope>
    <source>
        <strain evidence="8 9">F</strain>
    </source>
</reference>
<dbReference type="PROSITE" id="PS00079">
    <property type="entry name" value="MULTICOPPER_OXIDASE1"/>
    <property type="match status" value="2"/>
</dbReference>
<evidence type="ECO:0000256" key="1">
    <source>
        <dbReference type="ARBA" id="ARBA00010609"/>
    </source>
</evidence>
<evidence type="ECO:0000259" key="6">
    <source>
        <dbReference type="Pfam" id="PF07731"/>
    </source>
</evidence>
<dbReference type="Pfam" id="PF00394">
    <property type="entry name" value="Cu-oxidase"/>
    <property type="match status" value="1"/>
</dbReference>
<comment type="similarity">
    <text evidence="1">Belongs to the multicopper oxidase family.</text>
</comment>
<dbReference type="STRING" id="1149755.A0A2J6RRT8"/>
<feature type="domain" description="Plastocyanin-like" evidence="5">
    <location>
        <begin position="171"/>
        <end position="303"/>
    </location>
</feature>
<evidence type="ECO:0000259" key="7">
    <source>
        <dbReference type="Pfam" id="PF07732"/>
    </source>
</evidence>
<sequence length="536" mass="60526">MFELHQKPGSSSRDITIKLHPENHNRRAATTIVHYWNITKGYISPDGVHKKVYLINGQFPGPIVEARSGDKLIMVVSNQLEKEEGISIHWHGLHMKGANDMDGVVGVTQKAIPSGEDFTYEFDISGKQAGTFWYHSHSELQRSDGLYGGLVVHYPLIEGTREAEEYGYDEEQLLLVGDWYHYTAEEVQASYLTFRSSGHEPVPDSLLINGRGKFNCSMAIRSRPVDCHDVQQPSLRLEAGRTRLRVVNVGALAGFNISIPGGEMNLIQIDGGNRIDPVPSVNSIGVLYPGERMDIVLSSNSITNLTVSLDSENFVFQNQALTSVQTFPVTSSGTIVESPSKQGELTVITEFDLATARGQIFSPPMEEHANQTVLIYNHLEMLAHFDHIPMGFMNRTNWVPQEEPLIHLPRSEWDEHQFVPQIKGNSEWVDIVVNNRDDKGHPFHLHGYDFYVLTRHAFPRRAGYRTYNPFDPPAVWDEVLYPRPNVVNPPLKDTAQIPRRGYVILRIKTDNIGIWLFHCLVLWHQGTGMAMAFEVI</sequence>
<dbReference type="InterPro" id="IPR001117">
    <property type="entry name" value="Cu-oxidase_2nd"/>
</dbReference>
<keyword evidence="2" id="KW-0479">Metal-binding</keyword>
<dbReference type="OrthoDB" id="2121828at2759"/>
<evidence type="ECO:0000256" key="4">
    <source>
        <dbReference type="ARBA" id="ARBA00023008"/>
    </source>
</evidence>
<feature type="domain" description="Plastocyanin-like" evidence="6">
    <location>
        <begin position="413"/>
        <end position="535"/>
    </location>
</feature>
<keyword evidence="3" id="KW-0560">Oxidoreductase</keyword>
<dbReference type="InterPro" id="IPR033138">
    <property type="entry name" value="Cu_oxidase_CS"/>
</dbReference>
<dbReference type="InterPro" id="IPR011707">
    <property type="entry name" value="Cu-oxidase-like_N"/>
</dbReference>
<organism evidence="8 9">
    <name type="scientific">Hyaloscypha variabilis (strain UAMH 11265 / GT02V1 / F)</name>
    <name type="common">Meliniomyces variabilis</name>
    <dbReference type="NCBI Taxonomy" id="1149755"/>
    <lineage>
        <taxon>Eukaryota</taxon>
        <taxon>Fungi</taxon>
        <taxon>Dikarya</taxon>
        <taxon>Ascomycota</taxon>
        <taxon>Pezizomycotina</taxon>
        <taxon>Leotiomycetes</taxon>
        <taxon>Helotiales</taxon>
        <taxon>Hyaloscyphaceae</taxon>
        <taxon>Hyaloscypha</taxon>
        <taxon>Hyaloscypha variabilis</taxon>
    </lineage>
</organism>